<reference evidence="3" key="2">
    <citation type="submission" date="2020-09" db="EMBL/GenBank/DDBJ databases">
        <authorList>
            <person name="Sun Q."/>
            <person name="Zhou Y."/>
        </authorList>
    </citation>
    <scope>NUCLEOTIDE SEQUENCE</scope>
    <source>
        <strain evidence="3">CGMCC 4.7201</strain>
    </source>
</reference>
<dbReference type="InterPro" id="IPR001932">
    <property type="entry name" value="PPM-type_phosphatase-like_dom"/>
</dbReference>
<evidence type="ECO:0000313" key="4">
    <source>
        <dbReference type="Proteomes" id="UP000641932"/>
    </source>
</evidence>
<dbReference type="RefSeq" id="WP_189133326.1">
    <property type="nucleotide sequence ID" value="NZ_BMMS01000018.1"/>
</dbReference>
<evidence type="ECO:0000313" key="3">
    <source>
        <dbReference type="EMBL" id="GGO92348.1"/>
    </source>
</evidence>
<accession>A0A918E0A1</accession>
<organism evidence="3 4">
    <name type="scientific">Wenjunlia tyrosinilytica</name>
    <dbReference type="NCBI Taxonomy" id="1544741"/>
    <lineage>
        <taxon>Bacteria</taxon>
        <taxon>Bacillati</taxon>
        <taxon>Actinomycetota</taxon>
        <taxon>Actinomycetes</taxon>
        <taxon>Kitasatosporales</taxon>
        <taxon>Streptomycetaceae</taxon>
        <taxon>Wenjunlia</taxon>
    </lineage>
</organism>
<proteinExistence type="predicted"/>
<dbReference type="EMBL" id="BMMS01000018">
    <property type="protein sequence ID" value="GGO92348.1"/>
    <property type="molecule type" value="Genomic_DNA"/>
</dbReference>
<keyword evidence="4" id="KW-1185">Reference proteome</keyword>
<feature type="compositionally biased region" description="Acidic residues" evidence="1">
    <location>
        <begin position="84"/>
        <end position="97"/>
    </location>
</feature>
<name>A0A918E0A1_9ACTN</name>
<protein>
    <recommendedName>
        <fullName evidence="2">PPM-type phosphatase domain-containing protein</fullName>
    </recommendedName>
</protein>
<dbReference type="Pfam" id="PF13672">
    <property type="entry name" value="PP2C_2"/>
    <property type="match status" value="1"/>
</dbReference>
<feature type="compositionally biased region" description="Basic and acidic residues" evidence="1">
    <location>
        <begin position="1"/>
        <end position="12"/>
    </location>
</feature>
<feature type="compositionally biased region" description="Basic and acidic residues" evidence="1">
    <location>
        <begin position="50"/>
        <end position="60"/>
    </location>
</feature>
<comment type="caution">
    <text evidence="3">The sequence shown here is derived from an EMBL/GenBank/DDBJ whole genome shotgun (WGS) entry which is preliminary data.</text>
</comment>
<feature type="compositionally biased region" description="Basic and acidic residues" evidence="1">
    <location>
        <begin position="68"/>
        <end position="82"/>
    </location>
</feature>
<reference evidence="3" key="1">
    <citation type="journal article" date="2014" name="Int. J. Syst. Evol. Microbiol.">
        <title>Complete genome sequence of Corynebacterium casei LMG S-19264T (=DSM 44701T), isolated from a smear-ripened cheese.</title>
        <authorList>
            <consortium name="US DOE Joint Genome Institute (JGI-PGF)"/>
            <person name="Walter F."/>
            <person name="Albersmeier A."/>
            <person name="Kalinowski J."/>
            <person name="Ruckert C."/>
        </authorList>
    </citation>
    <scope>NUCLEOTIDE SEQUENCE</scope>
    <source>
        <strain evidence="3">CGMCC 4.7201</strain>
    </source>
</reference>
<sequence>MSQQGDPHHGEDEWWQQLYGAAQRDTVPEPGQESVDKHFDAVRTVMDGGRTTDGDDHRGDDLDDLPDDGLHDGGVPDDRSPDDGLQDDGLQDDDFQDGDLREDGFPDTPPGPVPEQRTDPYRAPATLRLRTVSAPQGQDPGRGRDAGQAHDPGRGQASGPAAGKRPPPAYVGDRPPTYAPEPTAWPAADPEDMESLTPDTVVDGAQYGPLTLRAASVRGDSARYRGQPRRDAMLTVRFGEGDSALLLLAVACGERTGEDSHLAAREACRWIASAVGRHSDRLAEDIRAARRGSLKSGLQRLTDRCLGQLRLRARELGFEPEEYTAGLRCLLLPADRQCRTRVFFGVGDGGLFRLRDGEWQDLDPVRDPRAEETGGEVHRSFRFRASVGRPGDALLLCTQGLASVLRAEPDLVGLLAERWSGGTAPGLVDFLRDTQIRAKGYADDRTSAAAWEA</sequence>
<feature type="domain" description="PPM-type phosphatase" evidence="2">
    <location>
        <begin position="218"/>
        <end position="431"/>
    </location>
</feature>
<evidence type="ECO:0000259" key="2">
    <source>
        <dbReference type="Pfam" id="PF13672"/>
    </source>
</evidence>
<dbReference type="AlphaFoldDB" id="A0A918E0A1"/>
<gene>
    <name evidence="3" type="ORF">GCM10012280_42320</name>
</gene>
<dbReference type="Proteomes" id="UP000641932">
    <property type="component" value="Unassembled WGS sequence"/>
</dbReference>
<feature type="compositionally biased region" description="Basic and acidic residues" evidence="1">
    <location>
        <begin position="141"/>
        <end position="153"/>
    </location>
</feature>
<evidence type="ECO:0000256" key="1">
    <source>
        <dbReference type="SAM" id="MobiDB-lite"/>
    </source>
</evidence>
<feature type="region of interest" description="Disordered" evidence="1">
    <location>
        <begin position="1"/>
        <end position="204"/>
    </location>
</feature>